<organism evidence="2 3">
    <name type="scientific">Brassica cretica</name>
    <name type="common">Mustard</name>
    <dbReference type="NCBI Taxonomy" id="69181"/>
    <lineage>
        <taxon>Eukaryota</taxon>
        <taxon>Viridiplantae</taxon>
        <taxon>Streptophyta</taxon>
        <taxon>Embryophyta</taxon>
        <taxon>Tracheophyta</taxon>
        <taxon>Spermatophyta</taxon>
        <taxon>Magnoliopsida</taxon>
        <taxon>eudicotyledons</taxon>
        <taxon>Gunneridae</taxon>
        <taxon>Pentapetalae</taxon>
        <taxon>rosids</taxon>
        <taxon>malvids</taxon>
        <taxon>Brassicales</taxon>
        <taxon>Brassicaceae</taxon>
        <taxon>Brassiceae</taxon>
        <taxon>Brassica</taxon>
    </lineage>
</organism>
<evidence type="ECO:0000256" key="1">
    <source>
        <dbReference type="SAM" id="MobiDB-lite"/>
    </source>
</evidence>
<reference evidence="2" key="1">
    <citation type="submission" date="2019-12" db="EMBL/GenBank/DDBJ databases">
        <title>Genome sequencing and annotation of Brassica cretica.</title>
        <authorList>
            <person name="Studholme D.J."/>
            <person name="Sarris P."/>
        </authorList>
    </citation>
    <scope>NUCLEOTIDE SEQUENCE</scope>
    <source>
        <strain evidence="2">PFS-109/04</strain>
        <tissue evidence="2">Leaf</tissue>
    </source>
</reference>
<dbReference type="EMBL" id="QGKX02000095">
    <property type="protein sequence ID" value="KAF3571180.1"/>
    <property type="molecule type" value="Genomic_DNA"/>
</dbReference>
<accession>A0A8S9REB9</accession>
<protein>
    <submittedName>
        <fullName evidence="2">Uncharacterized protein</fullName>
    </submittedName>
</protein>
<name>A0A8S9REB9_BRACR</name>
<sequence length="141" mass="15514">MLCMGVFLLTDKTKTGNPQEREEREERESRSHLGFGVRPARERACRRRNQLSFSFLGPAVVLSPSSSVTALSELWLITTRGVSVPGVKTRLFGVVGVVRTFVGRVLFPGDGGFHRSVAAGFSYRRVEVSFASPSSAQVPER</sequence>
<feature type="compositionally biased region" description="Basic and acidic residues" evidence="1">
    <location>
        <begin position="14"/>
        <end position="31"/>
    </location>
</feature>
<dbReference type="AlphaFoldDB" id="A0A8S9REB9"/>
<gene>
    <name evidence="2" type="ORF">F2Q69_00060539</name>
</gene>
<evidence type="ECO:0000313" key="3">
    <source>
        <dbReference type="Proteomes" id="UP000712600"/>
    </source>
</evidence>
<comment type="caution">
    <text evidence="2">The sequence shown here is derived from an EMBL/GenBank/DDBJ whole genome shotgun (WGS) entry which is preliminary data.</text>
</comment>
<dbReference type="Proteomes" id="UP000712600">
    <property type="component" value="Unassembled WGS sequence"/>
</dbReference>
<proteinExistence type="predicted"/>
<feature type="region of interest" description="Disordered" evidence="1">
    <location>
        <begin position="14"/>
        <end position="33"/>
    </location>
</feature>
<evidence type="ECO:0000313" key="2">
    <source>
        <dbReference type="EMBL" id="KAF3571180.1"/>
    </source>
</evidence>